<accession>A0A6C0DGN0</accession>
<name>A0A6C0DGN0_9ZZZZ</name>
<evidence type="ECO:0000313" key="1">
    <source>
        <dbReference type="EMBL" id="QHT15552.1"/>
    </source>
</evidence>
<proteinExistence type="predicted"/>
<organism evidence="1">
    <name type="scientific">viral metagenome</name>
    <dbReference type="NCBI Taxonomy" id="1070528"/>
    <lineage>
        <taxon>unclassified sequences</taxon>
        <taxon>metagenomes</taxon>
        <taxon>organismal metagenomes</taxon>
    </lineage>
</organism>
<sequence length="47" mass="5415">MIRILEFQVIGQRQQIPALMEKSPEIGSVRPADIFQDLFIHFNGSML</sequence>
<protein>
    <submittedName>
        <fullName evidence="1">Uncharacterized protein</fullName>
    </submittedName>
</protein>
<reference evidence="1" key="1">
    <citation type="journal article" date="2020" name="Nature">
        <title>Giant virus diversity and host interactions through global metagenomics.</title>
        <authorList>
            <person name="Schulz F."/>
            <person name="Roux S."/>
            <person name="Paez-Espino D."/>
            <person name="Jungbluth S."/>
            <person name="Walsh D.A."/>
            <person name="Denef V.J."/>
            <person name="McMahon K.D."/>
            <person name="Konstantinidis K.T."/>
            <person name="Eloe-Fadrosh E.A."/>
            <person name="Kyrpides N.C."/>
            <person name="Woyke T."/>
        </authorList>
    </citation>
    <scope>NUCLEOTIDE SEQUENCE</scope>
    <source>
        <strain evidence="1">GVMAG-M-3300023174-176</strain>
    </source>
</reference>
<dbReference type="EMBL" id="MN739613">
    <property type="protein sequence ID" value="QHT15552.1"/>
    <property type="molecule type" value="Genomic_DNA"/>
</dbReference>
<dbReference type="AlphaFoldDB" id="A0A6C0DGN0"/>